<sequence length="291" mass="32518">MKKLTLFLFLIISASLLGACGAADNDEGNNGATGNGTVITIGNAPYDYETPPIEITKLIAEEFGYEVQVMEGDIAFMFLSLTQDDIDIWPGIWPGIHRTYKEQFEGDYEVGSTIFDDAPTGWAVPTYVEVDTIGELVGNEDAVNGKLIGFEPGSGMMLTTEEVVEAHGLDLEVVSGTMASMMAEVDYAISQEEPILFLGWRPHTMFRNYDLKILEDEEGYWGTDGFQWGISNDFKDKAPEIYNLVTNFEMSIEDVEEYLYNNQDEGKDVTELAQQWIDDNRSDIDAWLDAE</sequence>
<gene>
    <name evidence="3" type="ORF">KS407_19010</name>
</gene>
<feature type="domain" description="ABC-type glycine betaine transport system substrate-binding" evidence="2">
    <location>
        <begin position="39"/>
        <end position="278"/>
    </location>
</feature>
<dbReference type="RefSeq" id="WP_088076820.1">
    <property type="nucleotide sequence ID" value="NZ_JAHQCR010000080.1"/>
</dbReference>
<reference evidence="3 4" key="1">
    <citation type="submission" date="2021-06" db="EMBL/GenBank/DDBJ databases">
        <title>Bacillus sp. RD4P76, an endophyte from a halophyte.</title>
        <authorList>
            <person name="Sun J.-Q."/>
        </authorList>
    </citation>
    <scope>NUCLEOTIDE SEQUENCE [LARGE SCALE GENOMIC DNA]</scope>
    <source>
        <strain evidence="3 4">JCM 17098</strain>
    </source>
</reference>
<name>A0ABS6K209_9BACI</name>
<evidence type="ECO:0000313" key="3">
    <source>
        <dbReference type="EMBL" id="MBU9723510.1"/>
    </source>
</evidence>
<evidence type="ECO:0000313" key="4">
    <source>
        <dbReference type="Proteomes" id="UP000790580"/>
    </source>
</evidence>
<dbReference type="Pfam" id="PF04069">
    <property type="entry name" value="OpuAC"/>
    <property type="match status" value="1"/>
</dbReference>
<evidence type="ECO:0000259" key="2">
    <source>
        <dbReference type="Pfam" id="PF04069"/>
    </source>
</evidence>
<comment type="caution">
    <text evidence="3">The sequence shown here is derived from an EMBL/GenBank/DDBJ whole genome shotgun (WGS) entry which is preliminary data.</text>
</comment>
<feature type="signal peptide" evidence="1">
    <location>
        <begin position="1"/>
        <end position="19"/>
    </location>
</feature>
<proteinExistence type="predicted"/>
<keyword evidence="4" id="KW-1185">Reference proteome</keyword>
<keyword evidence="1" id="KW-0732">Signal</keyword>
<protein>
    <recommendedName>
        <fullName evidence="2">ABC-type glycine betaine transport system substrate-binding domain-containing protein</fullName>
    </recommendedName>
</protein>
<dbReference type="Gene3D" id="3.40.190.10">
    <property type="entry name" value="Periplasmic binding protein-like II"/>
    <property type="match status" value="1"/>
</dbReference>
<dbReference type="PROSITE" id="PS51257">
    <property type="entry name" value="PROKAR_LIPOPROTEIN"/>
    <property type="match status" value="1"/>
</dbReference>
<dbReference type="SUPFAM" id="SSF53850">
    <property type="entry name" value="Periplasmic binding protein-like II"/>
    <property type="match status" value="1"/>
</dbReference>
<feature type="chain" id="PRO_5045914443" description="ABC-type glycine betaine transport system substrate-binding domain-containing protein" evidence="1">
    <location>
        <begin position="20"/>
        <end position="291"/>
    </location>
</feature>
<dbReference type="Gene3D" id="3.40.190.100">
    <property type="entry name" value="Glycine betaine-binding periplasmic protein, domain 2"/>
    <property type="match status" value="1"/>
</dbReference>
<accession>A0ABS6K209</accession>
<evidence type="ECO:0000256" key="1">
    <source>
        <dbReference type="SAM" id="SignalP"/>
    </source>
</evidence>
<dbReference type="Proteomes" id="UP000790580">
    <property type="component" value="Unassembled WGS sequence"/>
</dbReference>
<dbReference type="InterPro" id="IPR007210">
    <property type="entry name" value="ABC_Gly_betaine_transp_sub-bd"/>
</dbReference>
<dbReference type="EMBL" id="JAHQCR010000080">
    <property type="protein sequence ID" value="MBU9723510.1"/>
    <property type="molecule type" value="Genomic_DNA"/>
</dbReference>
<organism evidence="3 4">
    <name type="scientific">Evansella alkalicola</name>
    <dbReference type="NCBI Taxonomy" id="745819"/>
    <lineage>
        <taxon>Bacteria</taxon>
        <taxon>Bacillati</taxon>
        <taxon>Bacillota</taxon>
        <taxon>Bacilli</taxon>
        <taxon>Bacillales</taxon>
        <taxon>Bacillaceae</taxon>
        <taxon>Evansella</taxon>
    </lineage>
</organism>